<protein>
    <recommendedName>
        <fullName evidence="1">protein-ribulosamine 3-kinase</fullName>
        <ecNumber evidence="1">2.7.1.172</ecNumber>
    </recommendedName>
</protein>
<dbReference type="GO" id="GO:0102193">
    <property type="term" value="F:protein-ribulosamine 3-kinase activity"/>
    <property type="evidence" value="ECO:0007669"/>
    <property type="project" value="UniProtKB-EC"/>
</dbReference>
<dbReference type="Proteomes" id="UP000178912">
    <property type="component" value="Unassembled WGS sequence"/>
</dbReference>
<dbReference type="Pfam" id="PF03881">
    <property type="entry name" value="Fructosamin_kin"/>
    <property type="match status" value="1"/>
</dbReference>
<gene>
    <name evidence="3" type="ORF">RAG0_13674</name>
</gene>
<dbReference type="SUPFAM" id="SSF56112">
    <property type="entry name" value="Protein kinase-like (PK-like)"/>
    <property type="match status" value="1"/>
</dbReference>
<proteinExistence type="predicted"/>
<dbReference type="OrthoDB" id="5772781at2759"/>
<comment type="catalytic activity">
    <reaction evidence="2">
        <text>N(6)-D-ribulosyl-L-lysyl-[protein] + ATP = N(6)-(3-O-phospho-D-ribulosyl)-L-lysyl-[protein] + ADP + H(+)</text>
        <dbReference type="Rhea" id="RHEA:48432"/>
        <dbReference type="Rhea" id="RHEA-COMP:12103"/>
        <dbReference type="Rhea" id="RHEA-COMP:12104"/>
        <dbReference type="ChEBI" id="CHEBI:15378"/>
        <dbReference type="ChEBI" id="CHEBI:30616"/>
        <dbReference type="ChEBI" id="CHEBI:90418"/>
        <dbReference type="ChEBI" id="CHEBI:90420"/>
        <dbReference type="ChEBI" id="CHEBI:456216"/>
        <dbReference type="EC" id="2.7.1.172"/>
    </reaction>
    <physiologicalReaction direction="left-to-right" evidence="2">
        <dbReference type="Rhea" id="RHEA:48433"/>
    </physiologicalReaction>
</comment>
<evidence type="ECO:0000313" key="4">
    <source>
        <dbReference type="Proteomes" id="UP000178912"/>
    </source>
</evidence>
<keyword evidence="4" id="KW-1185">Reference proteome</keyword>
<accession>A0A1E1LDN7</accession>
<organism evidence="3 4">
    <name type="scientific">Rhynchosporium agropyri</name>
    <dbReference type="NCBI Taxonomy" id="914238"/>
    <lineage>
        <taxon>Eukaryota</taxon>
        <taxon>Fungi</taxon>
        <taxon>Dikarya</taxon>
        <taxon>Ascomycota</taxon>
        <taxon>Pezizomycotina</taxon>
        <taxon>Leotiomycetes</taxon>
        <taxon>Helotiales</taxon>
        <taxon>Ploettnerulaceae</taxon>
        <taxon>Rhynchosporium</taxon>
    </lineage>
</organism>
<dbReference type="EC" id="2.7.1.172" evidence="1"/>
<dbReference type="PANTHER" id="PTHR12149:SF8">
    <property type="entry name" value="PROTEIN-RIBULOSAMINE 3-KINASE"/>
    <property type="match status" value="1"/>
</dbReference>
<dbReference type="Gene3D" id="3.90.1200.10">
    <property type="match status" value="1"/>
</dbReference>
<dbReference type="AlphaFoldDB" id="A0A1E1LDN7"/>
<dbReference type="InterPro" id="IPR011009">
    <property type="entry name" value="Kinase-like_dom_sf"/>
</dbReference>
<evidence type="ECO:0000256" key="2">
    <source>
        <dbReference type="ARBA" id="ARBA00048655"/>
    </source>
</evidence>
<evidence type="ECO:0000256" key="1">
    <source>
        <dbReference type="ARBA" id="ARBA00011961"/>
    </source>
</evidence>
<reference evidence="4" key="1">
    <citation type="submission" date="2016-03" db="EMBL/GenBank/DDBJ databases">
        <authorList>
            <person name="Guldener U."/>
        </authorList>
    </citation>
    <scope>NUCLEOTIDE SEQUENCE [LARGE SCALE GENOMIC DNA]</scope>
    <source>
        <strain evidence="4">04CH-RAC-A.6.1</strain>
    </source>
</reference>
<evidence type="ECO:0000313" key="3">
    <source>
        <dbReference type="EMBL" id="CZT08660.1"/>
    </source>
</evidence>
<dbReference type="PANTHER" id="PTHR12149">
    <property type="entry name" value="FRUCTOSAMINE 3 KINASE-RELATED PROTEIN"/>
    <property type="match status" value="1"/>
</dbReference>
<dbReference type="EMBL" id="FJUX01000105">
    <property type="protein sequence ID" value="CZT08660.1"/>
    <property type="molecule type" value="Genomic_DNA"/>
</dbReference>
<dbReference type="InterPro" id="IPR016477">
    <property type="entry name" value="Fructo-/Ketosamine-3-kinase"/>
</dbReference>
<name>A0A1E1LDN7_9HELO</name>
<sequence>MPDVTECSDGYVPPPRTGPSPFEAVDINVIAELPAGSEVKGIVPHGSSFWTQTARLSTTLSDGTLKYWFLKVAEGDNGMGMMRGEFESMSLLYSLTPDFVPKPHAWGTYKTLSQFHFFLCDFHDMTEELPEIDSFTSKLAILHKASIPLSPGKFGFPVPTHMGFTAQDNTWCDTWEEFYHQGMVRMLEREAAVHGTSAELDALVEQLYEKVIPRLLRPLTILNSITPVLIHGDLWYGNCCTDNATGRPIVFDACVFWAHNEYEIGTWRALRYRFGKSYIKAYQRHFAISAPEEDHDDRNALYSIRFDLHSSIAYSSSLRFRRDVMKTMEQLIAKYPKGFEGWEEEYRITHGGHPMDQLPEE</sequence>